<feature type="region of interest" description="Disordered" evidence="1">
    <location>
        <begin position="98"/>
        <end position="117"/>
    </location>
</feature>
<dbReference type="Proteomes" id="UP000050741">
    <property type="component" value="Unassembled WGS sequence"/>
</dbReference>
<dbReference type="AlphaFoldDB" id="A0A183BSP2"/>
<dbReference type="WBParaSite" id="GPLIN_000362800">
    <property type="protein sequence ID" value="GPLIN_000362800"/>
    <property type="gene ID" value="GPLIN_000362800"/>
</dbReference>
<reference evidence="3" key="2">
    <citation type="submission" date="2014-05" db="EMBL/GenBank/DDBJ databases">
        <title>The genome and life-stage specific transcriptomes of Globodera pallida elucidate key aspects of plant parasitism by a cyst nematode.</title>
        <authorList>
            <person name="Cotton J.A."/>
            <person name="Lilley C.J."/>
            <person name="Jones L.M."/>
            <person name="Kikuchi T."/>
            <person name="Reid A.J."/>
            <person name="Thorpe P."/>
            <person name="Tsai I.J."/>
            <person name="Beasley H."/>
            <person name="Blok V."/>
            <person name="Cock P.J.A."/>
            <person name="Van den Akker S.E."/>
            <person name="Holroyd N."/>
            <person name="Hunt M."/>
            <person name="Mantelin S."/>
            <person name="Naghra H."/>
            <person name="Pain A."/>
            <person name="Palomares-Rius J.E."/>
            <person name="Zarowiecki M."/>
            <person name="Berriman M."/>
            <person name="Jones J.T."/>
            <person name="Urwin P.E."/>
        </authorList>
    </citation>
    <scope>NUCLEOTIDE SEQUENCE [LARGE SCALE GENOMIC DNA]</scope>
    <source>
        <strain evidence="3">Lindley</strain>
    </source>
</reference>
<reference evidence="3" key="1">
    <citation type="submission" date="2013-12" db="EMBL/GenBank/DDBJ databases">
        <authorList>
            <person name="Aslett M."/>
        </authorList>
    </citation>
    <scope>NUCLEOTIDE SEQUENCE [LARGE SCALE GENOMIC DNA]</scope>
    <source>
        <strain evidence="3">Lindley</strain>
    </source>
</reference>
<evidence type="ECO:0000256" key="2">
    <source>
        <dbReference type="SAM" id="Phobius"/>
    </source>
</evidence>
<evidence type="ECO:0000313" key="4">
    <source>
        <dbReference type="WBParaSite" id="GPLIN_000362800"/>
    </source>
</evidence>
<keyword evidence="2" id="KW-0472">Membrane</keyword>
<evidence type="ECO:0000313" key="3">
    <source>
        <dbReference type="Proteomes" id="UP000050741"/>
    </source>
</evidence>
<name>A0A183BSP2_GLOPA</name>
<proteinExistence type="predicted"/>
<evidence type="ECO:0000256" key="1">
    <source>
        <dbReference type="SAM" id="MobiDB-lite"/>
    </source>
</evidence>
<keyword evidence="3" id="KW-1185">Reference proteome</keyword>
<reference evidence="4" key="3">
    <citation type="submission" date="2016-06" db="UniProtKB">
        <authorList>
            <consortium name="WormBaseParasite"/>
        </authorList>
    </citation>
    <scope>IDENTIFICATION</scope>
</reference>
<sequence>MHPPHSKTCAMNYDTQVKAYKFVAYSALTFSLASVVAAFITIPFLRGFLIRHCSRGYEAHTAGSPSGGGASLGRAGGGHSAAGGGTCKPCCAPGPAGTPGRPGRHGKPGKPGAPGVPGAIGAGPGSFSLFFKYFKCQVLVCPKCTEYN</sequence>
<feature type="transmembrane region" description="Helical" evidence="2">
    <location>
        <begin position="22"/>
        <end position="45"/>
    </location>
</feature>
<protein>
    <submittedName>
        <fullName evidence="4">Col_cuticle_N domain-containing protein</fullName>
    </submittedName>
</protein>
<accession>A0A183BSP2</accession>
<keyword evidence="2" id="KW-1133">Transmembrane helix</keyword>
<organism evidence="3 4">
    <name type="scientific">Globodera pallida</name>
    <name type="common">Potato cyst nematode worm</name>
    <name type="synonym">Heterodera pallida</name>
    <dbReference type="NCBI Taxonomy" id="36090"/>
    <lineage>
        <taxon>Eukaryota</taxon>
        <taxon>Metazoa</taxon>
        <taxon>Ecdysozoa</taxon>
        <taxon>Nematoda</taxon>
        <taxon>Chromadorea</taxon>
        <taxon>Rhabditida</taxon>
        <taxon>Tylenchina</taxon>
        <taxon>Tylenchomorpha</taxon>
        <taxon>Tylenchoidea</taxon>
        <taxon>Heteroderidae</taxon>
        <taxon>Heteroderinae</taxon>
        <taxon>Globodera</taxon>
    </lineage>
</organism>
<keyword evidence="2" id="KW-0812">Transmembrane</keyword>